<dbReference type="PANTHER" id="PTHR28637:SF1">
    <property type="entry name" value="DNA REPLICATION FACTOR CDT1"/>
    <property type="match status" value="1"/>
</dbReference>
<keyword evidence="2" id="KW-0131">Cell cycle</keyword>
<gene>
    <name evidence="3" type="ORF">B296_00038596</name>
</gene>
<organism evidence="3 4">
    <name type="scientific">Ensete ventricosum</name>
    <name type="common">Abyssinian banana</name>
    <name type="synonym">Musa ensete</name>
    <dbReference type="NCBI Taxonomy" id="4639"/>
    <lineage>
        <taxon>Eukaryota</taxon>
        <taxon>Viridiplantae</taxon>
        <taxon>Streptophyta</taxon>
        <taxon>Embryophyta</taxon>
        <taxon>Tracheophyta</taxon>
        <taxon>Spermatophyta</taxon>
        <taxon>Magnoliopsida</taxon>
        <taxon>Liliopsida</taxon>
        <taxon>Zingiberales</taxon>
        <taxon>Musaceae</taxon>
        <taxon>Ensete</taxon>
    </lineage>
</organism>
<reference evidence="3 4" key="1">
    <citation type="journal article" date="2014" name="Agronomy (Basel)">
        <title>A Draft Genome Sequence for Ensete ventricosum, the Drought-Tolerant Tree Against Hunger.</title>
        <authorList>
            <person name="Harrison J."/>
            <person name="Moore K.A."/>
            <person name="Paszkiewicz K."/>
            <person name="Jones T."/>
            <person name="Grant M."/>
            <person name="Ambacheew D."/>
            <person name="Muzemil S."/>
            <person name="Studholme D.J."/>
        </authorList>
    </citation>
    <scope>NUCLEOTIDE SEQUENCE [LARGE SCALE GENOMIC DNA]</scope>
</reference>
<proteinExistence type="inferred from homology"/>
<dbReference type="PANTHER" id="PTHR28637">
    <property type="entry name" value="DNA REPLICATION FACTOR CDT1"/>
    <property type="match status" value="1"/>
</dbReference>
<accession>A0A444EB21</accession>
<dbReference type="Pfam" id="PF16679">
    <property type="entry name" value="CDT1_C"/>
    <property type="match status" value="1"/>
</dbReference>
<dbReference type="Proteomes" id="UP000287651">
    <property type="component" value="Unassembled WGS sequence"/>
</dbReference>
<dbReference type="GO" id="GO:0071163">
    <property type="term" value="P:DNA replication preinitiation complex assembly"/>
    <property type="evidence" value="ECO:0007669"/>
    <property type="project" value="InterPro"/>
</dbReference>
<comment type="similarity">
    <text evidence="1">Belongs to the Cdt1 family.</text>
</comment>
<evidence type="ECO:0000256" key="1">
    <source>
        <dbReference type="ARBA" id="ARBA00008356"/>
    </source>
</evidence>
<protein>
    <submittedName>
        <fullName evidence="3">Uncharacterized protein</fullName>
    </submittedName>
</protein>
<dbReference type="GO" id="GO:0000076">
    <property type="term" value="P:DNA replication checkpoint signaling"/>
    <property type="evidence" value="ECO:0007669"/>
    <property type="project" value="TreeGrafter"/>
</dbReference>
<dbReference type="GO" id="GO:0070182">
    <property type="term" value="F:DNA polymerase binding"/>
    <property type="evidence" value="ECO:0007669"/>
    <property type="project" value="TreeGrafter"/>
</dbReference>
<name>A0A444EB21_ENSVE</name>
<dbReference type="InterPro" id="IPR032054">
    <property type="entry name" value="Cdt1_C"/>
</dbReference>
<dbReference type="EMBL" id="AMZH03025900">
    <property type="protein sequence ID" value="RRT34874.1"/>
    <property type="molecule type" value="Genomic_DNA"/>
</dbReference>
<dbReference type="GO" id="GO:0005634">
    <property type="term" value="C:nucleus"/>
    <property type="evidence" value="ECO:0007669"/>
    <property type="project" value="TreeGrafter"/>
</dbReference>
<evidence type="ECO:0000256" key="2">
    <source>
        <dbReference type="ARBA" id="ARBA00023306"/>
    </source>
</evidence>
<comment type="caution">
    <text evidence="3">The sequence shown here is derived from an EMBL/GenBank/DDBJ whole genome shotgun (WGS) entry which is preliminary data.</text>
</comment>
<dbReference type="InterPro" id="IPR045173">
    <property type="entry name" value="Cdt1"/>
</dbReference>
<dbReference type="GO" id="GO:0030174">
    <property type="term" value="P:regulation of DNA-templated DNA replication initiation"/>
    <property type="evidence" value="ECO:0007669"/>
    <property type="project" value="InterPro"/>
</dbReference>
<evidence type="ECO:0000313" key="3">
    <source>
        <dbReference type="EMBL" id="RRT34874.1"/>
    </source>
</evidence>
<dbReference type="GO" id="GO:0003677">
    <property type="term" value="F:DNA binding"/>
    <property type="evidence" value="ECO:0007669"/>
    <property type="project" value="InterPro"/>
</dbReference>
<dbReference type="InterPro" id="IPR038090">
    <property type="entry name" value="Cdt1_C_WH_dom_sf"/>
</dbReference>
<evidence type="ECO:0000313" key="4">
    <source>
        <dbReference type="Proteomes" id="UP000287651"/>
    </source>
</evidence>
<dbReference type="Gene3D" id="1.10.10.1420">
    <property type="entry name" value="DNA replication factor Cdt1, C-terminal WH domain"/>
    <property type="match status" value="1"/>
</dbReference>
<dbReference type="GO" id="GO:0000278">
    <property type="term" value="P:mitotic cell cycle"/>
    <property type="evidence" value="ECO:0007669"/>
    <property type="project" value="TreeGrafter"/>
</dbReference>
<sequence length="133" mass="15176">MTIFTTPLSKQVMIVVFFQIKEKEQKTMQEREPGFANAIRRKKLKASLPTIFDMILLIFQSCKRSVMTKQDLIHKLVSTHCKIVDQGMPADIRAKILGLGSADEVEDQLKLLLELVPDWISKKIGCDGDILCW</sequence>
<dbReference type="AlphaFoldDB" id="A0A444EB21"/>